<dbReference type="Pfam" id="PF25019">
    <property type="entry name" value="LRR_R13L1-DRL21"/>
    <property type="match status" value="1"/>
</dbReference>
<protein>
    <submittedName>
        <fullName evidence="3">Disease resistance protein RGA4</fullName>
    </submittedName>
</protein>
<dbReference type="RefSeq" id="XP_029124110.1">
    <property type="nucleotide sequence ID" value="XM_029268277.1"/>
</dbReference>
<organism evidence="2 3">
    <name type="scientific">Elaeis guineensis var. tenera</name>
    <name type="common">Oil palm</name>
    <dbReference type="NCBI Taxonomy" id="51953"/>
    <lineage>
        <taxon>Eukaryota</taxon>
        <taxon>Viridiplantae</taxon>
        <taxon>Streptophyta</taxon>
        <taxon>Embryophyta</taxon>
        <taxon>Tracheophyta</taxon>
        <taxon>Spermatophyta</taxon>
        <taxon>Magnoliopsida</taxon>
        <taxon>Liliopsida</taxon>
        <taxon>Arecaceae</taxon>
        <taxon>Arecoideae</taxon>
        <taxon>Cocoseae</taxon>
        <taxon>Elaeidinae</taxon>
        <taxon>Elaeis</taxon>
    </lineage>
</organism>
<accession>A0A8N4IH27</accession>
<proteinExistence type="predicted"/>
<feature type="domain" description="R13L1/DRL21-like LRR repeat region" evidence="1">
    <location>
        <begin position="44"/>
        <end position="186"/>
    </location>
</feature>
<dbReference type="AlphaFoldDB" id="A0A8N4IH27"/>
<dbReference type="InterPro" id="IPR056789">
    <property type="entry name" value="LRR_R13L1-DRL21"/>
</dbReference>
<evidence type="ECO:0000313" key="3">
    <source>
        <dbReference type="RefSeq" id="XP_029124110.1"/>
    </source>
</evidence>
<evidence type="ECO:0000259" key="1">
    <source>
        <dbReference type="Pfam" id="PF25019"/>
    </source>
</evidence>
<reference evidence="3" key="1">
    <citation type="submission" date="2025-08" db="UniProtKB">
        <authorList>
            <consortium name="RefSeq"/>
        </authorList>
    </citation>
    <scope>IDENTIFICATION</scope>
</reference>
<name>A0A8N4IH27_ELAGV</name>
<dbReference type="OrthoDB" id="687176at2759"/>
<sequence>MSNLRHLYIDRCPRLKQLPAGIGQLSNLRTLTKYIVGNDSGRHIGELNSLNLGGLLELYNLRNVRDAADAEYANLSSKHNLRSLILCWDMIEWNPFYYYAASAHHCDEDDVLPAENAKEVLEALRPHGGLKLLAIWRYSGASFPTWMDSPLLQNLVEIHLGVCMGCKHLPPLWQLRFLKFLYLTKMDSIKHICSSTIYGNASNDTVQAFPSLKRLVLLRMQSLEKWSEYEGTAEVTLIFPHLAELEIIHCPNLMTMPELPSLKSLEMEGTDMQLGLVCSLTTLSSLSIKVYETSDGAESPPLAQKKMSLRYFRSLENLIITASENLAPVLEEEEETRGLSTSLHYLEIECCNWFFSPSRQSSSPLAIWKNLGSLLSLEIQCCEDLVYWPEAEFRGLNSLRKLSLYGCNNLVGPSPLPLSSSSSGHEELLPNLEDLDILHCDSLLELPELPASLKSLYVGFCPKLNSLTEGLRHATALENFDISGCPSLTFLPVDLGHLTALTSIYISGLSGLNYLPQGLGQLAALKSLGISSCHKLSSLPQGLQGLTALRRLQIGHCPQLSSLPEGLQQRLPGLQHLVIEGCPNLERQYKRGGPYWYLVSRIPNIEIVSVTRSNFSTLFPSFACFRRPSTL</sequence>
<dbReference type="PANTHER" id="PTHR47186">
    <property type="entry name" value="LEUCINE-RICH REPEAT-CONTAINING PROTEIN 57"/>
    <property type="match status" value="1"/>
</dbReference>
<dbReference type="PANTHER" id="PTHR47186:SF41">
    <property type="entry name" value="OS12G0131701 PROTEIN"/>
    <property type="match status" value="1"/>
</dbReference>
<dbReference type="SUPFAM" id="SSF52047">
    <property type="entry name" value="RNI-like"/>
    <property type="match status" value="1"/>
</dbReference>
<keyword evidence="2" id="KW-1185">Reference proteome</keyword>
<dbReference type="Proteomes" id="UP000504607">
    <property type="component" value="Chromosome 14"/>
</dbReference>
<evidence type="ECO:0000313" key="2">
    <source>
        <dbReference type="Proteomes" id="UP000504607"/>
    </source>
</evidence>
<dbReference type="SUPFAM" id="SSF52058">
    <property type="entry name" value="L domain-like"/>
    <property type="match status" value="1"/>
</dbReference>
<dbReference type="Gene3D" id="3.80.10.10">
    <property type="entry name" value="Ribonuclease Inhibitor"/>
    <property type="match status" value="3"/>
</dbReference>
<gene>
    <name evidence="3" type="primary">LOC109506611</name>
</gene>
<dbReference type="InterPro" id="IPR032675">
    <property type="entry name" value="LRR_dom_sf"/>
</dbReference>